<accession>A0A9P6TUW4</accession>
<dbReference type="Proteomes" id="UP000726737">
    <property type="component" value="Unassembled WGS sequence"/>
</dbReference>
<keyword evidence="3" id="KW-1185">Reference proteome</keyword>
<proteinExistence type="predicted"/>
<feature type="region of interest" description="Disordered" evidence="1">
    <location>
        <begin position="508"/>
        <end position="533"/>
    </location>
</feature>
<evidence type="ECO:0008006" key="4">
    <source>
        <dbReference type="Google" id="ProtNLM"/>
    </source>
</evidence>
<feature type="region of interest" description="Disordered" evidence="1">
    <location>
        <begin position="1"/>
        <end position="26"/>
    </location>
</feature>
<protein>
    <recommendedName>
        <fullName evidence="4">F-box domain-containing protein</fullName>
    </recommendedName>
</protein>
<reference evidence="2" key="1">
    <citation type="journal article" date="2020" name="Fungal Divers.">
        <title>Resolving the Mortierellaceae phylogeny through synthesis of multi-gene phylogenetics and phylogenomics.</title>
        <authorList>
            <person name="Vandepol N."/>
            <person name="Liber J."/>
            <person name="Desiro A."/>
            <person name="Na H."/>
            <person name="Kennedy M."/>
            <person name="Barry K."/>
            <person name="Grigoriev I.V."/>
            <person name="Miller A.N."/>
            <person name="O'Donnell K."/>
            <person name="Stajich J.E."/>
            <person name="Bonito G."/>
        </authorList>
    </citation>
    <scope>NUCLEOTIDE SEQUENCE</scope>
    <source>
        <strain evidence="2">KOD948</strain>
    </source>
</reference>
<dbReference type="InterPro" id="IPR032675">
    <property type="entry name" value="LRR_dom_sf"/>
</dbReference>
<evidence type="ECO:0000256" key="1">
    <source>
        <dbReference type="SAM" id="MobiDB-lite"/>
    </source>
</evidence>
<name>A0A9P6TUW4_9FUNG</name>
<sequence>MSNSLYLPPALATDTSQRQANPMPKVRKFQLTEDDLFDYKHEDWDDQDDQDGQLFQQKPMMVKNMQQQRQQDRGRQVSKPTRIWSTAPLRHQPDIPISILKRICYFCSLPSLRINFSLVCKQWYAASQGFIRRVGLWETIGEPYQDTLVERMTSLWCLEVRMRVQLCRNNTFGISGTPEQHRAAWEPFLAAITAPLETCDHVQDDRSPRSAFRINTTTATSLIDKGSSVPGMTMCLAHNITEITFRVLIQRSDDVVFSLLPHLRNLEHLHIHYHGGATLPLVNVLEECRALRTVGIYGVHLFVAISNTRPNESLPPQPLPERAYRLQSFVAENTTFRDDILDWLIDSCPDLRIFKATNTTSKSMPRPTRLADLEPVYKRAGERCRRLQWFRFIPPSQDGSSLAFGDPELRLLPKYMPWITHMHLTCINQSRMSYSVYPSWQPDRNTRQILYRLTHLELKAGVSDYVVPDAVNMVLRCAPALVHLWAPGVRVYVTSQRKKSYQYYDTFSPRKPKKERRRESKNDNKQRRREARGLVPQECPMTKHWQCTNLQFLDITYSTFFQYTWEGTAELSMYLAEYTPRIRWLTFHMEDLKLGQRVLQMHKAYPWLQGNKDHSGAKYTIKDSQTREWDLLEPLRRMESLESLTMHVRNIHGVLQADDFEYLRTRWKDADDDDSEHMYVYGLKHERIAAWPRLESFHVRYENSKMVSSYHALTAELQEIRPGVEFKFNPQKYF</sequence>
<dbReference type="AlphaFoldDB" id="A0A9P6TUW4"/>
<gene>
    <name evidence="2" type="ORF">BG011_000338</name>
</gene>
<dbReference type="SUPFAM" id="SSF52047">
    <property type="entry name" value="RNI-like"/>
    <property type="match status" value="1"/>
</dbReference>
<dbReference type="OrthoDB" id="2373559at2759"/>
<evidence type="ECO:0000313" key="2">
    <source>
        <dbReference type="EMBL" id="KAG0248211.1"/>
    </source>
</evidence>
<organism evidence="2 3">
    <name type="scientific">Mortierella polycephala</name>
    <dbReference type="NCBI Taxonomy" id="41804"/>
    <lineage>
        <taxon>Eukaryota</taxon>
        <taxon>Fungi</taxon>
        <taxon>Fungi incertae sedis</taxon>
        <taxon>Mucoromycota</taxon>
        <taxon>Mortierellomycotina</taxon>
        <taxon>Mortierellomycetes</taxon>
        <taxon>Mortierellales</taxon>
        <taxon>Mortierellaceae</taxon>
        <taxon>Mortierella</taxon>
    </lineage>
</organism>
<comment type="caution">
    <text evidence="2">The sequence shown here is derived from an EMBL/GenBank/DDBJ whole genome shotgun (WGS) entry which is preliminary data.</text>
</comment>
<dbReference type="Gene3D" id="3.80.10.10">
    <property type="entry name" value="Ribonuclease Inhibitor"/>
    <property type="match status" value="1"/>
</dbReference>
<dbReference type="EMBL" id="JAAAJA010001066">
    <property type="protein sequence ID" value="KAG0248211.1"/>
    <property type="molecule type" value="Genomic_DNA"/>
</dbReference>
<dbReference type="CDD" id="cd09917">
    <property type="entry name" value="F-box_SF"/>
    <property type="match status" value="1"/>
</dbReference>
<evidence type="ECO:0000313" key="3">
    <source>
        <dbReference type="Proteomes" id="UP000726737"/>
    </source>
</evidence>